<sequence length="493" mass="56177">MYRLNCEITIGTYVFREVHEIEVITSWRTITDTATVKLPRRARFVRIKDENNNSDNENKETWEVTKLVNVIKSGDEVTIKLGYNDEITPVFIGYVREIKGRVPIEITCEDVMLKYKGLRHRWSKDNALLKDIRNFFANPSEFVSDSAAYAERLKQGDLSYAFEFETDEGTKLEDSEIGLGAVAYDNLSSIQILEKLRDDYGIMSYVKPGERSEEGLPIMVIGCNPYNMKTEVTKDKKNEKVFHFYGPKGNVVEDELVYRTEEDFPLTVSYEFHSKQNVVISSNDEIKDTTGTSVSRGNNSNTANTGGNGNNSDTSTKNINDIPQTNIIDTNIAKDRFGNRGEVKRFKYFGPEKNFTSFDADSQNVEKVREEVKNLAYNKLTSIVYNGFRGSMTTFGTPLVKHGDIVNLNSFYDGMLSKELVADLKEKDKTTNIEDIVKNGLDYFVDGVTYQFGVEGFRQVIVLGKRFDVKKPENTTSKQKQETNLIFSRRDTP</sequence>
<organism evidence="2 3">
    <name type="scientific">Aquimarina gracilis</name>
    <dbReference type="NCBI Taxonomy" id="874422"/>
    <lineage>
        <taxon>Bacteria</taxon>
        <taxon>Pseudomonadati</taxon>
        <taxon>Bacteroidota</taxon>
        <taxon>Flavobacteriia</taxon>
        <taxon>Flavobacteriales</taxon>
        <taxon>Flavobacteriaceae</taxon>
        <taxon>Aquimarina</taxon>
    </lineage>
</organism>
<proteinExistence type="predicted"/>
<evidence type="ECO:0008006" key="4">
    <source>
        <dbReference type="Google" id="ProtNLM"/>
    </source>
</evidence>
<keyword evidence="3" id="KW-1185">Reference proteome</keyword>
<dbReference type="EMBL" id="JAYKLX010000006">
    <property type="protein sequence ID" value="MEB3346521.1"/>
    <property type="molecule type" value="Genomic_DNA"/>
</dbReference>
<feature type="compositionally biased region" description="Low complexity" evidence="1">
    <location>
        <begin position="295"/>
        <end position="318"/>
    </location>
</feature>
<name>A0ABU5ZXE3_9FLAO</name>
<feature type="region of interest" description="Disordered" evidence="1">
    <location>
        <begin position="288"/>
        <end position="321"/>
    </location>
</feature>
<feature type="compositionally biased region" description="Polar residues" evidence="1">
    <location>
        <begin position="474"/>
        <end position="486"/>
    </location>
</feature>
<dbReference type="RefSeq" id="WP_324180550.1">
    <property type="nucleotide sequence ID" value="NZ_BAABAW010000006.1"/>
</dbReference>
<evidence type="ECO:0000256" key="1">
    <source>
        <dbReference type="SAM" id="MobiDB-lite"/>
    </source>
</evidence>
<protein>
    <recommendedName>
        <fullName evidence="4">Phage protein D</fullName>
    </recommendedName>
</protein>
<comment type="caution">
    <text evidence="2">The sequence shown here is derived from an EMBL/GenBank/DDBJ whole genome shotgun (WGS) entry which is preliminary data.</text>
</comment>
<dbReference type="Proteomes" id="UP001327027">
    <property type="component" value="Unassembled WGS sequence"/>
</dbReference>
<accession>A0ABU5ZXE3</accession>
<feature type="region of interest" description="Disordered" evidence="1">
    <location>
        <begin position="473"/>
        <end position="493"/>
    </location>
</feature>
<evidence type="ECO:0000313" key="2">
    <source>
        <dbReference type="EMBL" id="MEB3346521.1"/>
    </source>
</evidence>
<gene>
    <name evidence="2" type="ORF">U6A24_13670</name>
</gene>
<evidence type="ECO:0000313" key="3">
    <source>
        <dbReference type="Proteomes" id="UP001327027"/>
    </source>
</evidence>
<reference evidence="2 3" key="1">
    <citation type="journal article" date="2013" name="Int. J. Syst. Evol. Microbiol.">
        <title>Aquimarina gracilis sp. nov., isolated from the gut microflora of a mussel, Mytilus coruscus, and emended description of Aquimarina spongiae.</title>
        <authorList>
            <person name="Park S.C."/>
            <person name="Choe H.N."/>
            <person name="Baik K.S."/>
            <person name="Seong C.N."/>
        </authorList>
    </citation>
    <scope>NUCLEOTIDE SEQUENCE [LARGE SCALE GENOMIC DNA]</scope>
    <source>
        <strain evidence="2 3">PSC32</strain>
    </source>
</reference>